<dbReference type="GO" id="GO:0004418">
    <property type="term" value="F:hydroxymethylbilane synthase activity"/>
    <property type="evidence" value="ECO:0007669"/>
    <property type="project" value="UniProtKB-EC"/>
</dbReference>
<dbReference type="InterPro" id="IPR022418">
    <property type="entry name" value="Porphobilinogen_deaminase_C"/>
</dbReference>
<dbReference type="PRINTS" id="PR00151">
    <property type="entry name" value="PORPHBDMNASE"/>
</dbReference>
<dbReference type="Proteomes" id="UP001219355">
    <property type="component" value="Chromosome 4"/>
</dbReference>
<dbReference type="Gene3D" id="3.40.190.10">
    <property type="entry name" value="Periplasmic binding protein-like II"/>
    <property type="match status" value="2"/>
</dbReference>
<dbReference type="FunFam" id="3.40.190.10:FF:000005">
    <property type="entry name" value="Porphobilinogen deaminase"/>
    <property type="match status" value="1"/>
</dbReference>
<dbReference type="PANTHER" id="PTHR11557">
    <property type="entry name" value="PORPHOBILINOGEN DEAMINASE"/>
    <property type="match status" value="1"/>
</dbReference>
<evidence type="ECO:0000259" key="11">
    <source>
        <dbReference type="Pfam" id="PF01379"/>
    </source>
</evidence>
<dbReference type="GO" id="GO:0006783">
    <property type="term" value="P:heme biosynthetic process"/>
    <property type="evidence" value="ECO:0007669"/>
    <property type="project" value="UniProtKB-KW"/>
</dbReference>
<evidence type="ECO:0000256" key="3">
    <source>
        <dbReference type="ARBA" id="ARBA00005638"/>
    </source>
</evidence>
<dbReference type="InterPro" id="IPR022419">
    <property type="entry name" value="Porphobilin_deaminase_cofac_BS"/>
</dbReference>
<dbReference type="EMBL" id="CP120630">
    <property type="protein sequence ID" value="WEW60949.1"/>
    <property type="molecule type" value="Genomic_DNA"/>
</dbReference>
<evidence type="ECO:0000256" key="6">
    <source>
        <dbReference type="ARBA" id="ARBA00022679"/>
    </source>
</evidence>
<gene>
    <name evidence="13" type="primary">HEM3</name>
    <name evidence="13" type="ORF">PRK78_006437</name>
</gene>
<evidence type="ECO:0000256" key="2">
    <source>
        <dbReference type="ARBA" id="ARBA00004735"/>
    </source>
</evidence>
<evidence type="ECO:0000256" key="1">
    <source>
        <dbReference type="ARBA" id="ARBA00001916"/>
    </source>
</evidence>
<feature type="domain" description="Porphobilinogen deaminase N-terminal" evidence="11">
    <location>
        <begin position="10"/>
        <end position="213"/>
    </location>
</feature>
<dbReference type="EC" id="2.5.1.61" evidence="4"/>
<keyword evidence="6 13" id="KW-0808">Transferase</keyword>
<dbReference type="PROSITE" id="PS00533">
    <property type="entry name" value="PORPHOBILINOGEN_DEAM"/>
    <property type="match status" value="1"/>
</dbReference>
<comment type="cofactor">
    <cofactor evidence="1">
        <name>dipyrromethane</name>
        <dbReference type="ChEBI" id="CHEBI:60342"/>
    </cofactor>
</comment>
<proteinExistence type="inferred from homology"/>
<dbReference type="InterPro" id="IPR022417">
    <property type="entry name" value="Porphobilin_deaminase_N"/>
</dbReference>
<dbReference type="Pfam" id="PF01379">
    <property type="entry name" value="Porphobil_deam"/>
    <property type="match status" value="1"/>
</dbReference>
<evidence type="ECO:0000256" key="9">
    <source>
        <dbReference type="ARBA" id="ARBA00030685"/>
    </source>
</evidence>
<organism evidence="13 14">
    <name type="scientific">Emydomyces testavorans</name>
    <dbReference type="NCBI Taxonomy" id="2070801"/>
    <lineage>
        <taxon>Eukaryota</taxon>
        <taxon>Fungi</taxon>
        <taxon>Dikarya</taxon>
        <taxon>Ascomycota</taxon>
        <taxon>Pezizomycotina</taxon>
        <taxon>Eurotiomycetes</taxon>
        <taxon>Eurotiomycetidae</taxon>
        <taxon>Onygenales</taxon>
        <taxon>Nannizziopsiaceae</taxon>
        <taxon>Emydomyces</taxon>
    </lineage>
</organism>
<evidence type="ECO:0000256" key="5">
    <source>
        <dbReference type="ARBA" id="ARBA00016519"/>
    </source>
</evidence>
<dbReference type="Pfam" id="PF03900">
    <property type="entry name" value="Porphobil_deamC"/>
    <property type="match status" value="1"/>
</dbReference>
<reference evidence="13" key="1">
    <citation type="submission" date="2023-03" db="EMBL/GenBank/DDBJ databases">
        <title>Emydomyces testavorans Genome Sequence.</title>
        <authorList>
            <person name="Hoyer L."/>
        </authorList>
    </citation>
    <scope>NUCLEOTIDE SEQUENCE</scope>
    <source>
        <strain evidence="13">16-2883</strain>
    </source>
</reference>
<evidence type="ECO:0000259" key="12">
    <source>
        <dbReference type="Pfam" id="PF03900"/>
    </source>
</evidence>
<evidence type="ECO:0000256" key="7">
    <source>
        <dbReference type="ARBA" id="ARBA00023133"/>
    </source>
</evidence>
<comment type="similarity">
    <text evidence="3">Belongs to the HMBS family.</text>
</comment>
<evidence type="ECO:0000256" key="4">
    <source>
        <dbReference type="ARBA" id="ARBA00012655"/>
    </source>
</evidence>
<keyword evidence="8" id="KW-0627">Porphyrin biosynthesis</keyword>
<keyword evidence="14" id="KW-1185">Reference proteome</keyword>
<evidence type="ECO:0000313" key="13">
    <source>
        <dbReference type="EMBL" id="WEW60949.1"/>
    </source>
</evidence>
<dbReference type="InterPro" id="IPR000860">
    <property type="entry name" value="HemC"/>
</dbReference>
<dbReference type="Gene3D" id="3.30.160.40">
    <property type="entry name" value="Porphobilinogen deaminase, C-terminal domain"/>
    <property type="match status" value="1"/>
</dbReference>
<evidence type="ECO:0000313" key="14">
    <source>
        <dbReference type="Proteomes" id="UP001219355"/>
    </source>
</evidence>
<protein>
    <recommendedName>
        <fullName evidence="5">Porphobilinogen deaminase</fullName>
        <ecNumber evidence="4">2.5.1.61</ecNumber>
    </recommendedName>
    <alternativeName>
        <fullName evidence="10">Hydroxymethylbilane synthase</fullName>
    </alternativeName>
    <alternativeName>
        <fullName evidence="9">Pre-uroporphyrinogen synthase</fullName>
    </alternativeName>
</protein>
<evidence type="ECO:0000256" key="10">
    <source>
        <dbReference type="ARBA" id="ARBA00033064"/>
    </source>
</evidence>
<dbReference type="FunFam" id="3.30.160.40:FF:000002">
    <property type="entry name" value="Porphobilinogen deaminase"/>
    <property type="match status" value="1"/>
</dbReference>
<comment type="pathway">
    <text evidence="2">Porphyrin-containing compound metabolism; protoporphyrin-IX biosynthesis; coproporphyrinogen-III from 5-aminolevulinate: step 2/4.</text>
</comment>
<dbReference type="InterPro" id="IPR036803">
    <property type="entry name" value="Porphobilinogen_deaminase_C_sf"/>
</dbReference>
<name>A0AAF0DME8_9EURO</name>
<dbReference type="NCBIfam" id="TIGR00212">
    <property type="entry name" value="hemC"/>
    <property type="match status" value="1"/>
</dbReference>
<accession>A0AAF0DME8</accession>
<dbReference type="PANTHER" id="PTHR11557:SF0">
    <property type="entry name" value="PORPHOBILINOGEN DEAMINASE"/>
    <property type="match status" value="1"/>
</dbReference>
<dbReference type="SUPFAM" id="SSF53850">
    <property type="entry name" value="Periplasmic binding protein-like II"/>
    <property type="match status" value="1"/>
</dbReference>
<dbReference type="AlphaFoldDB" id="A0AAF0DME8"/>
<sequence>MAVAERKTFTIGTRKSKLALLQTDIVRNALQAVWPDCEFKVHSRDPAGDRDKVTPLREFTTKNLWTEELEELLIAKQLDLVIPSSCLLGAVMKRENPRDVLVMKKGIPSMTLAELPPDSVVGTSSVRRTAQLARHYPHLKVQDVRGNIETRLAKLDAEDGPFTCLILAAAGLLRASHEDRITQYLDAKDGKMLHAVGQGALGIEIRADDEVMKDMIHKIGDVKTTYACLAERNLLRVLEGGCSAPIGVETEWIQGNDGEDLLRLRSVVASVDGKEAVEIEKDGVVKSNEEAEAFGEKAAMDLVDKGAGKILEAIQRKRIW</sequence>
<keyword evidence="7" id="KW-0350">Heme biosynthesis</keyword>
<evidence type="ECO:0000256" key="8">
    <source>
        <dbReference type="ARBA" id="ARBA00023244"/>
    </source>
</evidence>
<dbReference type="GO" id="GO:0005737">
    <property type="term" value="C:cytoplasm"/>
    <property type="evidence" value="ECO:0007669"/>
    <property type="project" value="TreeGrafter"/>
</dbReference>
<dbReference type="PIRSF" id="PIRSF001438">
    <property type="entry name" value="4pyrrol_synth_OHMeBilane_synth"/>
    <property type="match status" value="1"/>
</dbReference>
<feature type="domain" description="Porphobilinogen deaminase C-terminal" evidence="12">
    <location>
        <begin position="226"/>
        <end position="302"/>
    </location>
</feature>
<dbReference type="SUPFAM" id="SSF54782">
    <property type="entry name" value="Porphobilinogen deaminase (hydroxymethylbilane synthase), C-terminal domain"/>
    <property type="match status" value="1"/>
</dbReference>